<dbReference type="Gene3D" id="3.40.50.1820">
    <property type="entry name" value="alpha/beta hydrolase"/>
    <property type="match status" value="1"/>
</dbReference>
<sequence length="322" mass="36578">MPLIESSYKAKHIWRNPHFSTIYPSTLRKVEGVHYTRERIELPDGDFLDLDWSKSPVPSKSLVIFTHGFLGNSTRPYILGAVKLFNQNHWDAVCWNHRGLSGENNRLERLTTHGDSQDLAYVVNHCLAMQQYTQITLVGYSKGGNISLKYTGEQGANIAQEIKSVVAISVPTDIQGSVDAMGAEGFYANRFKSKLHRFLQKRTELIDPKWFSLFEKYKTLDDFTGEYIAPLHGLKNAADYYDSCSAIHVVDQIRVPSLILNAANDPVLSESCSILDKAKKSDYLFSEYPAHGGHCGFYAPNQDGIYWGDYRTWEFVKDNHNR</sequence>
<evidence type="ECO:0000256" key="1">
    <source>
        <dbReference type="ARBA" id="ARBA00010884"/>
    </source>
</evidence>
<keyword evidence="3" id="KW-0378">Hydrolase</keyword>
<dbReference type="PANTHER" id="PTHR10794">
    <property type="entry name" value="ABHYDROLASE DOMAIN-CONTAINING PROTEIN"/>
    <property type="match status" value="1"/>
</dbReference>
<dbReference type="PIRSF" id="PIRSF005211">
    <property type="entry name" value="Ab_hydro_YheT"/>
    <property type="match status" value="1"/>
</dbReference>
<dbReference type="RefSeq" id="WP_283345251.1">
    <property type="nucleotide sequence ID" value="NZ_JASHIF010000012.1"/>
</dbReference>
<evidence type="ECO:0000259" key="2">
    <source>
        <dbReference type="Pfam" id="PF00561"/>
    </source>
</evidence>
<proteinExistence type="inferred from homology"/>
<comment type="similarity">
    <text evidence="1">Belongs to the AB hydrolase superfamily. AB hydrolase 4 family.</text>
</comment>
<dbReference type="InterPro" id="IPR000073">
    <property type="entry name" value="AB_hydrolase_1"/>
</dbReference>
<dbReference type="PANTHER" id="PTHR10794:SF94">
    <property type="entry name" value="ESTERASE YHET-RELATED"/>
    <property type="match status" value="1"/>
</dbReference>
<protein>
    <submittedName>
        <fullName evidence="3">Alpha/beta fold hydrolase</fullName>
    </submittedName>
</protein>
<dbReference type="Pfam" id="PF00561">
    <property type="entry name" value="Abhydrolase_1"/>
    <property type="match status" value="1"/>
</dbReference>
<dbReference type="GO" id="GO:0016787">
    <property type="term" value="F:hydrolase activity"/>
    <property type="evidence" value="ECO:0007669"/>
    <property type="project" value="UniProtKB-KW"/>
</dbReference>
<accession>A0ABT6YAW7</accession>
<dbReference type="InterPro" id="IPR029058">
    <property type="entry name" value="AB_hydrolase_fold"/>
</dbReference>
<comment type="caution">
    <text evidence="3">The sequence shown here is derived from an EMBL/GenBank/DDBJ whole genome shotgun (WGS) entry which is preliminary data.</text>
</comment>
<dbReference type="InterPro" id="IPR012020">
    <property type="entry name" value="ABHD4"/>
</dbReference>
<organism evidence="3 4">
    <name type="scientific">Flectobacillus roseus</name>
    <dbReference type="NCBI Taxonomy" id="502259"/>
    <lineage>
        <taxon>Bacteria</taxon>
        <taxon>Pseudomonadati</taxon>
        <taxon>Bacteroidota</taxon>
        <taxon>Cytophagia</taxon>
        <taxon>Cytophagales</taxon>
        <taxon>Flectobacillaceae</taxon>
        <taxon>Flectobacillus</taxon>
    </lineage>
</organism>
<name>A0ABT6YAW7_9BACT</name>
<evidence type="ECO:0000313" key="3">
    <source>
        <dbReference type="EMBL" id="MDI9860589.1"/>
    </source>
</evidence>
<feature type="domain" description="AB hydrolase-1" evidence="2">
    <location>
        <begin position="62"/>
        <end position="297"/>
    </location>
</feature>
<gene>
    <name evidence="3" type="ORF">QM524_15345</name>
</gene>
<evidence type="ECO:0000313" key="4">
    <source>
        <dbReference type="Proteomes" id="UP001236507"/>
    </source>
</evidence>
<keyword evidence="4" id="KW-1185">Reference proteome</keyword>
<dbReference type="Proteomes" id="UP001236507">
    <property type="component" value="Unassembled WGS sequence"/>
</dbReference>
<dbReference type="InterPro" id="IPR050960">
    <property type="entry name" value="AB_hydrolase_4_sf"/>
</dbReference>
<dbReference type="EMBL" id="JASHIF010000012">
    <property type="protein sequence ID" value="MDI9860589.1"/>
    <property type="molecule type" value="Genomic_DNA"/>
</dbReference>
<dbReference type="SUPFAM" id="SSF53474">
    <property type="entry name" value="alpha/beta-Hydrolases"/>
    <property type="match status" value="1"/>
</dbReference>
<reference evidence="3 4" key="1">
    <citation type="submission" date="2023-05" db="EMBL/GenBank/DDBJ databases">
        <title>Novel species of genus Flectobacillus isolated from stream in China.</title>
        <authorList>
            <person name="Lu H."/>
        </authorList>
    </citation>
    <scope>NUCLEOTIDE SEQUENCE [LARGE SCALE GENOMIC DNA]</scope>
    <source>
        <strain evidence="3 4">KCTC 42575</strain>
    </source>
</reference>